<sequence>MAMLGLVLGTAMLAVPAAAQRPIPARPAPVGKDASGKAKGTDSLATLSKDREVFNWTPPDSLMRALLDREGYRKIQYQGDTVFFNALSRALVLKGKPSAVQRDETMIIGDSIVYNDSTKRVVAIGDTVLLRDPQQQDADDFIAKGRIEYDLNSKQGVTGAFSTSVTSGQRLFLSAERGTIISDSLVSGRHIVFAKNGSFTYCDHAEPHFHFTTKDMKFVSENVMVARPGVLYIGEVPVFWIPFFFQDVRSGRRSGMLTPNFGIAELFRNSPSYRRSISNIGYFLAISDYMNAEASFDWRSGARSTVQDPGFLRGNAELRYKWLDRFISGETAVSYLAQRDGTTNTSVTWNHNQDFSRQTRLTARLNWVQNTQIQRQTTINPTAANATIRSQLNYQTKVGPAQINVGGSRVQYPGRTQVDMDFPSLNVTAGTLAGGPFAWTPSLRLAITGQSKIDQGLQFPFVYNIRPGGGIDSSRFNASRRNMQFGFDTPIKIGDWQWNNSFTLSDQYRNFPEQREIIGVRDTSIRSTRIFAKTYESNFDWTTSFGLPRFFQGTWNLSPSISVNNVDGASGLFVRTERSGGKWVQQSKRLSYALSASPTLYAMLPGFGSVAKIRHSITPSLSYSYSPNANVSDEYLQALGRTRVGYLSSLAQNRVSLNLSTNLEAKLKSDSDSTPESGKKIKLLALNFSSLSYDFIRADSTGNGFTDKIFTISGRTDLLPGLDFRTSYDLFQGDPASDTATFSPYRTDFGVTFSLNGKSGLVALFGRLLGMSTALEAIDSTNAPRNASDQNVAQQSRQMNAAGGGNMRGMQAALPTGGGWNLNLQYNAARQRRPRGGTQIVNDPSTFCEPQRALGFFVYDQCLLNAQSAQATGLTSGQSAIGAPTFIQPATQNVSATMSFDITQNWSAQWSTQYDVERARFASQQVGLQRQLHDWNAVFAFSQTPSGSFSFNFFIALKAQPELKFNYDRQTYRSTSGY</sequence>
<name>A0A6M4IPN4_9BACT</name>
<keyword evidence="1" id="KW-0732">Signal</keyword>
<keyword evidence="4" id="KW-1185">Reference proteome</keyword>
<dbReference type="AlphaFoldDB" id="A0A6M4IPN4"/>
<dbReference type="GO" id="GO:0009279">
    <property type="term" value="C:cell outer membrane"/>
    <property type="evidence" value="ECO:0007669"/>
    <property type="project" value="TreeGrafter"/>
</dbReference>
<evidence type="ECO:0000313" key="4">
    <source>
        <dbReference type="Proteomes" id="UP000500938"/>
    </source>
</evidence>
<dbReference type="RefSeq" id="WP_171224279.1">
    <property type="nucleotide sequence ID" value="NZ_CP053085.1"/>
</dbReference>
<dbReference type="InterPro" id="IPR045659">
    <property type="entry name" value="LptD_2"/>
</dbReference>
<dbReference type="Proteomes" id="UP000500938">
    <property type="component" value="Chromosome"/>
</dbReference>
<organism evidence="3 4">
    <name type="scientific">Gemmatimonas groenlandica</name>
    <dbReference type="NCBI Taxonomy" id="2732249"/>
    <lineage>
        <taxon>Bacteria</taxon>
        <taxon>Pseudomonadati</taxon>
        <taxon>Gemmatimonadota</taxon>
        <taxon>Gemmatimonadia</taxon>
        <taxon>Gemmatimonadales</taxon>
        <taxon>Gemmatimonadaceae</taxon>
        <taxon>Gemmatimonas</taxon>
    </lineage>
</organism>
<dbReference type="Pfam" id="PF19838">
    <property type="entry name" value="LptD_2"/>
    <property type="match status" value="1"/>
</dbReference>
<feature type="chain" id="PRO_5026691676" evidence="1">
    <location>
        <begin position="20"/>
        <end position="978"/>
    </location>
</feature>
<dbReference type="PANTHER" id="PTHR30189:SF1">
    <property type="entry name" value="LPS-ASSEMBLY PROTEIN LPTD"/>
    <property type="match status" value="1"/>
</dbReference>
<dbReference type="KEGG" id="ggr:HKW67_04645"/>
<dbReference type="InterPro" id="IPR050218">
    <property type="entry name" value="LptD"/>
</dbReference>
<gene>
    <name evidence="3" type="ORF">HKW67_04645</name>
</gene>
<dbReference type="PANTHER" id="PTHR30189">
    <property type="entry name" value="LPS-ASSEMBLY PROTEIN"/>
    <property type="match status" value="1"/>
</dbReference>
<evidence type="ECO:0000259" key="2">
    <source>
        <dbReference type="Pfam" id="PF19838"/>
    </source>
</evidence>
<proteinExistence type="predicted"/>
<dbReference type="GO" id="GO:1990351">
    <property type="term" value="C:transporter complex"/>
    <property type="evidence" value="ECO:0007669"/>
    <property type="project" value="TreeGrafter"/>
</dbReference>
<reference evidence="3 4" key="1">
    <citation type="submission" date="2020-05" db="EMBL/GenBank/DDBJ databases">
        <title>Complete genome sequence of Gemmatimonas greenlandica TET16.</title>
        <authorList>
            <person name="Zeng Y."/>
        </authorList>
    </citation>
    <scope>NUCLEOTIDE SEQUENCE [LARGE SCALE GENOMIC DNA]</scope>
    <source>
        <strain evidence="3 4">TET16</strain>
    </source>
</reference>
<accession>A0A6M4IPN4</accession>
<evidence type="ECO:0000256" key="1">
    <source>
        <dbReference type="SAM" id="SignalP"/>
    </source>
</evidence>
<protein>
    <submittedName>
        <fullName evidence="3">LPS-assembly protein LptD</fullName>
    </submittedName>
</protein>
<dbReference type="EMBL" id="CP053085">
    <property type="protein sequence ID" value="QJR34852.1"/>
    <property type="molecule type" value="Genomic_DNA"/>
</dbReference>
<evidence type="ECO:0000313" key="3">
    <source>
        <dbReference type="EMBL" id="QJR34852.1"/>
    </source>
</evidence>
<feature type="signal peptide" evidence="1">
    <location>
        <begin position="1"/>
        <end position="19"/>
    </location>
</feature>
<feature type="domain" description="LPS-assembly protein LptD central" evidence="2">
    <location>
        <begin position="225"/>
        <end position="700"/>
    </location>
</feature>